<proteinExistence type="predicted"/>
<dbReference type="SUPFAM" id="SSF52047">
    <property type="entry name" value="RNI-like"/>
    <property type="match status" value="1"/>
</dbReference>
<dbReference type="InterPro" id="IPR036047">
    <property type="entry name" value="F-box-like_dom_sf"/>
</dbReference>
<sequence length="296" mass="34012">METESKQKRKGSEEDGKIRLTPMDPISQLSDHLIHKVLSFLETKYAARTSVLSKAWNRIWLTFPIININVHYNHYIQNNHLLESSQEEFLSLVDESLQRRFQENFSVSVFSMLISLPSLELVAPHMDWWLGIALERNVQKMVLIFCTDAHRLYHVRVPHAVMSATSLNVLELQNCTVDGNCNIKLPQLCMLTLRYVRLLDEKMLSDLSFNFPIIEDLVIRSSKGLNSDIDIDVGLAAFIGLKVLKLQDAMITDEKFQNLMSKLPCLEDLELIWCGSLNRIRISSQKRPSETEVGIL</sequence>
<feature type="region of interest" description="Disordered" evidence="1">
    <location>
        <begin position="1"/>
        <end position="20"/>
    </location>
</feature>
<feature type="domain" description="F-box" evidence="2">
    <location>
        <begin position="26"/>
        <end position="64"/>
    </location>
</feature>
<comment type="caution">
    <text evidence="3">The sequence shown here is derived from an EMBL/GenBank/DDBJ whole genome shotgun (WGS) entry which is preliminary data.</text>
</comment>
<dbReference type="Gene3D" id="1.20.1280.50">
    <property type="match status" value="1"/>
</dbReference>
<dbReference type="AlphaFoldDB" id="A0ABC8TYE9"/>
<dbReference type="SUPFAM" id="SSF81383">
    <property type="entry name" value="F-box domain"/>
    <property type="match status" value="1"/>
</dbReference>
<evidence type="ECO:0000259" key="2">
    <source>
        <dbReference type="Pfam" id="PF00646"/>
    </source>
</evidence>
<keyword evidence="4" id="KW-1185">Reference proteome</keyword>
<dbReference type="EMBL" id="CAUOFW020006391">
    <property type="protein sequence ID" value="CAK9174519.1"/>
    <property type="molecule type" value="Genomic_DNA"/>
</dbReference>
<dbReference type="Gene3D" id="3.80.10.10">
    <property type="entry name" value="Ribonuclease Inhibitor"/>
    <property type="match status" value="1"/>
</dbReference>
<dbReference type="InterPro" id="IPR001810">
    <property type="entry name" value="F-box_dom"/>
</dbReference>
<reference evidence="3 4" key="1">
    <citation type="submission" date="2024-02" db="EMBL/GenBank/DDBJ databases">
        <authorList>
            <person name="Vignale AGUSTIN F."/>
            <person name="Sosa J E."/>
            <person name="Modenutti C."/>
        </authorList>
    </citation>
    <scope>NUCLEOTIDE SEQUENCE [LARGE SCALE GENOMIC DNA]</scope>
</reference>
<evidence type="ECO:0000313" key="3">
    <source>
        <dbReference type="EMBL" id="CAK9174519.1"/>
    </source>
</evidence>
<dbReference type="PANTHER" id="PTHR31639">
    <property type="entry name" value="F-BOX PROTEIN-LIKE"/>
    <property type="match status" value="1"/>
</dbReference>
<feature type="compositionally biased region" description="Basic and acidic residues" evidence="1">
    <location>
        <begin position="1"/>
        <end position="18"/>
    </location>
</feature>
<dbReference type="PANTHER" id="PTHR31639:SF42">
    <property type="entry name" value="OS02G0160200 PROTEIN"/>
    <property type="match status" value="1"/>
</dbReference>
<dbReference type="Proteomes" id="UP001642360">
    <property type="component" value="Unassembled WGS sequence"/>
</dbReference>
<accession>A0ABC8TYE9</accession>
<evidence type="ECO:0000256" key="1">
    <source>
        <dbReference type="SAM" id="MobiDB-lite"/>
    </source>
</evidence>
<name>A0ABC8TYE9_9AQUA</name>
<dbReference type="Pfam" id="PF00646">
    <property type="entry name" value="F-box"/>
    <property type="match status" value="1"/>
</dbReference>
<evidence type="ECO:0000313" key="4">
    <source>
        <dbReference type="Proteomes" id="UP001642360"/>
    </source>
</evidence>
<organism evidence="3 4">
    <name type="scientific">Ilex paraguariensis</name>
    <name type="common">yerba mate</name>
    <dbReference type="NCBI Taxonomy" id="185542"/>
    <lineage>
        <taxon>Eukaryota</taxon>
        <taxon>Viridiplantae</taxon>
        <taxon>Streptophyta</taxon>
        <taxon>Embryophyta</taxon>
        <taxon>Tracheophyta</taxon>
        <taxon>Spermatophyta</taxon>
        <taxon>Magnoliopsida</taxon>
        <taxon>eudicotyledons</taxon>
        <taxon>Gunneridae</taxon>
        <taxon>Pentapetalae</taxon>
        <taxon>asterids</taxon>
        <taxon>campanulids</taxon>
        <taxon>Aquifoliales</taxon>
        <taxon>Aquifoliaceae</taxon>
        <taxon>Ilex</taxon>
    </lineage>
</organism>
<dbReference type="InterPro" id="IPR032675">
    <property type="entry name" value="LRR_dom_sf"/>
</dbReference>
<protein>
    <recommendedName>
        <fullName evidence="2">F-box domain-containing protein</fullName>
    </recommendedName>
</protein>
<gene>
    <name evidence="3" type="ORF">ILEXP_LOCUS44273</name>
</gene>